<evidence type="ECO:0000256" key="1">
    <source>
        <dbReference type="SAM" id="MobiDB-lite"/>
    </source>
</evidence>
<dbReference type="AlphaFoldDB" id="A0A420H6Q7"/>
<name>A0A420H6Q7_9PEZI</name>
<feature type="compositionally biased region" description="Polar residues" evidence="1">
    <location>
        <begin position="17"/>
        <end position="26"/>
    </location>
</feature>
<organism evidence="2 3">
    <name type="scientific">Golovinomyces cichoracearum</name>
    <dbReference type="NCBI Taxonomy" id="62708"/>
    <lineage>
        <taxon>Eukaryota</taxon>
        <taxon>Fungi</taxon>
        <taxon>Dikarya</taxon>
        <taxon>Ascomycota</taxon>
        <taxon>Pezizomycotina</taxon>
        <taxon>Leotiomycetes</taxon>
        <taxon>Erysiphales</taxon>
        <taxon>Erysiphaceae</taxon>
        <taxon>Golovinomyces</taxon>
    </lineage>
</organism>
<feature type="region of interest" description="Disordered" evidence="1">
    <location>
        <begin position="1"/>
        <end position="31"/>
    </location>
</feature>
<keyword evidence="3" id="KW-1185">Reference proteome</keyword>
<protein>
    <submittedName>
        <fullName evidence="2">Uncharacterized protein</fullName>
    </submittedName>
</protein>
<accession>A0A420H6Q7</accession>
<dbReference type="EMBL" id="MCBQ01022190">
    <property type="protein sequence ID" value="RKF53114.1"/>
    <property type="molecule type" value="Genomic_DNA"/>
</dbReference>
<evidence type="ECO:0000313" key="3">
    <source>
        <dbReference type="Proteomes" id="UP000283383"/>
    </source>
</evidence>
<reference evidence="2 3" key="1">
    <citation type="journal article" date="2018" name="BMC Genomics">
        <title>Comparative genome analyses reveal sequence features reflecting distinct modes of host-adaptation between dicot and monocot powdery mildew.</title>
        <authorList>
            <person name="Wu Y."/>
            <person name="Ma X."/>
            <person name="Pan Z."/>
            <person name="Kale S.D."/>
            <person name="Song Y."/>
            <person name="King H."/>
            <person name="Zhang Q."/>
            <person name="Presley C."/>
            <person name="Deng X."/>
            <person name="Wei C.I."/>
            <person name="Xiao S."/>
        </authorList>
    </citation>
    <scope>NUCLEOTIDE SEQUENCE [LARGE SCALE GENOMIC DNA]</scope>
    <source>
        <strain evidence="2">UMSG3</strain>
    </source>
</reference>
<gene>
    <name evidence="2" type="ORF">GcM3_221026</name>
</gene>
<evidence type="ECO:0000313" key="2">
    <source>
        <dbReference type="EMBL" id="RKF53114.1"/>
    </source>
</evidence>
<proteinExistence type="predicted"/>
<dbReference type="Proteomes" id="UP000283383">
    <property type="component" value="Unassembled WGS sequence"/>
</dbReference>
<comment type="caution">
    <text evidence="2">The sequence shown here is derived from an EMBL/GenBank/DDBJ whole genome shotgun (WGS) entry which is preliminary data.</text>
</comment>
<sequence>MDIDSDPTINDVESLPLPTQSVSISTPHEDPSIFKIPLQPNTSQSHNTQFNPPTTNYPYDFSSDQIFFADQSQKHIFQTPKHVPQSRKRSASAAPKNYKHFNKNVKVTKTVETTVKHCKCLCPKHDKIAKQTMNNLKRTGRSIFQTPILNSTHRKKLSITPEAIL</sequence>